<dbReference type="GO" id="GO:0005615">
    <property type="term" value="C:extracellular space"/>
    <property type="evidence" value="ECO:0007005"/>
    <property type="project" value="FlyBase"/>
</dbReference>
<name>Q95SM9_DROME</name>
<accession>Q95SM9</accession>
<dbReference type="EMBL" id="AY060695">
    <property type="protein sequence ID" value="AAL28243.1"/>
    <property type="molecule type" value="mRNA"/>
</dbReference>
<evidence type="ECO:0000313" key="2">
    <source>
        <dbReference type="FlyBase" id="FBgn0032122"/>
    </source>
</evidence>
<dbReference type="FlyBase" id="FBgn0032122">
    <property type="gene designation" value="CG31883"/>
</dbReference>
<dbReference type="AlphaFoldDB" id="Q95SM9"/>
<dbReference type="VEuPathDB" id="VectorBase:FBgn0032122"/>
<dbReference type="GO" id="GO:0007320">
    <property type="term" value="P:insemination"/>
    <property type="evidence" value="ECO:0007007"/>
    <property type="project" value="FlyBase"/>
</dbReference>
<dbReference type="HOGENOM" id="CLU_848014_0_0_1"/>
<reference evidence="1" key="1">
    <citation type="submission" date="2001-10" db="EMBL/GenBank/DDBJ databases">
        <authorList>
            <person name="Stapleton M."/>
            <person name="Brokstein P."/>
            <person name="Hong L."/>
            <person name="Agbayani A."/>
            <person name="Carlson J."/>
            <person name="Champe M."/>
            <person name="Chavez C."/>
            <person name="Dorsett V."/>
            <person name="Farfan D."/>
            <person name="Frise E."/>
            <person name="George R."/>
            <person name="Gonzalez M."/>
            <person name="Guarin H."/>
            <person name="Li P."/>
            <person name="Liao G."/>
            <person name="Miranda A."/>
            <person name="Mungall C.J."/>
            <person name="Nunoo J."/>
            <person name="Pacleb J."/>
            <person name="Paragas V."/>
            <person name="Park S."/>
            <person name="Phouanenavong S."/>
            <person name="Wan K."/>
            <person name="Yu C."/>
            <person name="Lewis S.E."/>
            <person name="Rubin G.M."/>
            <person name="Celniker S."/>
        </authorList>
    </citation>
    <scope>NUCLEOTIDE SEQUENCE</scope>
    <source>
        <strain evidence="1">Berkeley</strain>
    </source>
</reference>
<proteinExistence type="evidence at transcript level"/>
<protein>
    <submittedName>
        <fullName evidence="1">GH13755p</fullName>
    </submittedName>
</protein>
<dbReference type="AGR" id="FB:FBgn0032122"/>
<gene>
    <name evidence="1" type="ORF">CG17022</name>
    <name evidence="2" type="ORF">CG31883</name>
</gene>
<evidence type="ECO:0000313" key="1">
    <source>
        <dbReference type="EMBL" id="AAL28243.1"/>
    </source>
</evidence>
<sequence>MAIEPISAVPSLLSDYLRTPSCPPNLQWDPTVKICLPNLDYNQYVPKGLLNNPSLPGSP</sequence>
<dbReference type="Bgee" id="FBgn0032122">
    <property type="expression patterns" value="Expressed in male accessory gland main cell (Drosophila) in male reproductive gland and 47 other cell types or tissues"/>
</dbReference>
<organism evidence="1">
    <name type="scientific">Drosophila melanogaster</name>
    <name type="common">Fruit fly</name>
    <dbReference type="NCBI Taxonomy" id="7227"/>
    <lineage>
        <taxon>Eukaryota</taxon>
        <taxon>Metazoa</taxon>
        <taxon>Ecdysozoa</taxon>
        <taxon>Arthropoda</taxon>
        <taxon>Hexapoda</taxon>
        <taxon>Insecta</taxon>
        <taxon>Pterygota</taxon>
        <taxon>Neoptera</taxon>
        <taxon>Endopterygota</taxon>
        <taxon>Diptera</taxon>
        <taxon>Brachycera</taxon>
        <taxon>Muscomorpha</taxon>
        <taxon>Ephydroidea</taxon>
        <taxon>Drosophilidae</taxon>
        <taxon>Drosophila</taxon>
        <taxon>Sophophora</taxon>
    </lineage>
</organism>
<dbReference type="OrthoDB" id="10510942at2759"/>
<dbReference type="ExpressionAtlas" id="Q95SM9">
    <property type="expression patterns" value="baseline and differential"/>
</dbReference>